<keyword evidence="3 6" id="KW-1133">Transmembrane helix</keyword>
<dbReference type="PANTHER" id="PTHR15549">
    <property type="entry name" value="PAIRED IMMUNOGLOBULIN-LIKE TYPE 2 RECEPTOR"/>
    <property type="match status" value="1"/>
</dbReference>
<evidence type="ECO:0000256" key="1">
    <source>
        <dbReference type="ARBA" id="ARBA00004167"/>
    </source>
</evidence>
<feature type="compositionally biased region" description="Low complexity" evidence="5">
    <location>
        <begin position="173"/>
        <end position="196"/>
    </location>
</feature>
<proteinExistence type="predicted"/>
<dbReference type="GO" id="GO:0071944">
    <property type="term" value="C:cell periphery"/>
    <property type="evidence" value="ECO:0007669"/>
    <property type="project" value="UniProtKB-ARBA"/>
</dbReference>
<evidence type="ECO:0000256" key="4">
    <source>
        <dbReference type="ARBA" id="ARBA00023136"/>
    </source>
</evidence>
<feature type="region of interest" description="Disordered" evidence="5">
    <location>
        <begin position="272"/>
        <end position="321"/>
    </location>
</feature>
<dbReference type="AlphaFoldDB" id="A0A6A6XVC8"/>
<dbReference type="CDD" id="cd12087">
    <property type="entry name" value="TM_EGFR-like"/>
    <property type="match status" value="1"/>
</dbReference>
<keyword evidence="4 6" id="KW-0472">Membrane</keyword>
<gene>
    <name evidence="7" type="ORF">K505DRAFT_370409</name>
</gene>
<dbReference type="InterPro" id="IPR051694">
    <property type="entry name" value="Immunoregulatory_rcpt-like"/>
</dbReference>
<feature type="compositionally biased region" description="Polar residues" evidence="5">
    <location>
        <begin position="296"/>
        <end position="308"/>
    </location>
</feature>
<name>A0A6A6XVC8_9PLEO</name>
<dbReference type="OrthoDB" id="4770059at2759"/>
<keyword evidence="8" id="KW-1185">Reference proteome</keyword>
<feature type="transmembrane region" description="Helical" evidence="6">
    <location>
        <begin position="201"/>
        <end position="224"/>
    </location>
</feature>
<evidence type="ECO:0000256" key="6">
    <source>
        <dbReference type="SAM" id="Phobius"/>
    </source>
</evidence>
<evidence type="ECO:0000313" key="8">
    <source>
        <dbReference type="Proteomes" id="UP000799757"/>
    </source>
</evidence>
<dbReference type="GO" id="GO:0016020">
    <property type="term" value="C:membrane"/>
    <property type="evidence" value="ECO:0007669"/>
    <property type="project" value="UniProtKB-SubCell"/>
</dbReference>
<sequence>MSIGPFPVSFNPPTSCFATDIWRLSFPPESRTYELLGPPLRTECFPSGYNPATTAYYSPGHCPTGYTAASSTVITAGTVTETAQFCCPSGMKFSVQTYTSSVNFQHLLTLMCDMGWSDVRTLTVTVSTDKGRDPETSVVTKTGGAVNAYGIQVKFQAGDFRESMTAMLTGSTPSPAQLSSSMPSPSSSGLTSTQSKPSTGAIAGIVVGALLAFAAMLVGILLMLRWRKNARREILDENEEAKDKGTRYFYESEFGELPPNENVPELPPAREQKTAEMPDGQGRLSELSQHQEQDTSPRSATPNRSEPQTNPPLTEPSPYVQAQKKVEIEWLESEEAKLRQRREQLRM</sequence>
<comment type="subcellular location">
    <subcellularLocation>
        <location evidence="1">Membrane</location>
        <topology evidence="1">Single-pass membrane protein</topology>
    </subcellularLocation>
</comment>
<evidence type="ECO:0000256" key="5">
    <source>
        <dbReference type="SAM" id="MobiDB-lite"/>
    </source>
</evidence>
<evidence type="ECO:0000256" key="2">
    <source>
        <dbReference type="ARBA" id="ARBA00022692"/>
    </source>
</evidence>
<evidence type="ECO:0000313" key="7">
    <source>
        <dbReference type="EMBL" id="KAF2800208.1"/>
    </source>
</evidence>
<dbReference type="Proteomes" id="UP000799757">
    <property type="component" value="Unassembled WGS sequence"/>
</dbReference>
<dbReference type="PANTHER" id="PTHR15549:SF26">
    <property type="entry name" value="AXIAL BUDDING PATTERN PROTEIN 2-RELATED"/>
    <property type="match status" value="1"/>
</dbReference>
<organism evidence="7 8">
    <name type="scientific">Melanomma pulvis-pyrius CBS 109.77</name>
    <dbReference type="NCBI Taxonomy" id="1314802"/>
    <lineage>
        <taxon>Eukaryota</taxon>
        <taxon>Fungi</taxon>
        <taxon>Dikarya</taxon>
        <taxon>Ascomycota</taxon>
        <taxon>Pezizomycotina</taxon>
        <taxon>Dothideomycetes</taxon>
        <taxon>Pleosporomycetidae</taxon>
        <taxon>Pleosporales</taxon>
        <taxon>Melanommataceae</taxon>
        <taxon>Melanomma</taxon>
    </lineage>
</organism>
<protein>
    <submittedName>
        <fullName evidence="7">Uncharacterized protein</fullName>
    </submittedName>
</protein>
<dbReference type="EMBL" id="MU001751">
    <property type="protein sequence ID" value="KAF2800208.1"/>
    <property type="molecule type" value="Genomic_DNA"/>
</dbReference>
<evidence type="ECO:0000256" key="3">
    <source>
        <dbReference type="ARBA" id="ARBA00022989"/>
    </source>
</evidence>
<reference evidence="7" key="1">
    <citation type="journal article" date="2020" name="Stud. Mycol.">
        <title>101 Dothideomycetes genomes: a test case for predicting lifestyles and emergence of pathogens.</title>
        <authorList>
            <person name="Haridas S."/>
            <person name="Albert R."/>
            <person name="Binder M."/>
            <person name="Bloem J."/>
            <person name="Labutti K."/>
            <person name="Salamov A."/>
            <person name="Andreopoulos B."/>
            <person name="Baker S."/>
            <person name="Barry K."/>
            <person name="Bills G."/>
            <person name="Bluhm B."/>
            <person name="Cannon C."/>
            <person name="Castanera R."/>
            <person name="Culley D."/>
            <person name="Daum C."/>
            <person name="Ezra D."/>
            <person name="Gonzalez J."/>
            <person name="Henrissat B."/>
            <person name="Kuo A."/>
            <person name="Liang C."/>
            <person name="Lipzen A."/>
            <person name="Lutzoni F."/>
            <person name="Magnuson J."/>
            <person name="Mondo S."/>
            <person name="Nolan M."/>
            <person name="Ohm R."/>
            <person name="Pangilinan J."/>
            <person name="Park H.-J."/>
            <person name="Ramirez L."/>
            <person name="Alfaro M."/>
            <person name="Sun H."/>
            <person name="Tritt A."/>
            <person name="Yoshinaga Y."/>
            <person name="Zwiers L.-H."/>
            <person name="Turgeon B."/>
            <person name="Goodwin S."/>
            <person name="Spatafora J."/>
            <person name="Crous P."/>
            <person name="Grigoriev I."/>
        </authorList>
    </citation>
    <scope>NUCLEOTIDE SEQUENCE</scope>
    <source>
        <strain evidence="7">CBS 109.77</strain>
    </source>
</reference>
<keyword evidence="2 6" id="KW-0812">Transmembrane</keyword>
<feature type="region of interest" description="Disordered" evidence="5">
    <location>
        <begin position="167"/>
        <end position="196"/>
    </location>
</feature>
<accession>A0A6A6XVC8</accession>